<evidence type="ECO:0000313" key="2">
    <source>
        <dbReference type="EMBL" id="PWC01824.1"/>
    </source>
</evidence>
<organism evidence="2 3">
    <name type="scientific">Corynebacterium yudongzhengii</name>
    <dbReference type="NCBI Taxonomy" id="2080740"/>
    <lineage>
        <taxon>Bacteria</taxon>
        <taxon>Bacillati</taxon>
        <taxon>Actinomycetota</taxon>
        <taxon>Actinomycetes</taxon>
        <taxon>Mycobacteriales</taxon>
        <taxon>Corynebacteriaceae</taxon>
        <taxon>Corynebacterium</taxon>
    </lineage>
</organism>
<evidence type="ECO:0000313" key="3">
    <source>
        <dbReference type="Proteomes" id="UP000244989"/>
    </source>
</evidence>
<protein>
    <submittedName>
        <fullName evidence="2">YdcF family protein</fullName>
    </submittedName>
</protein>
<dbReference type="GO" id="GO:0000270">
    <property type="term" value="P:peptidoglycan metabolic process"/>
    <property type="evidence" value="ECO:0007669"/>
    <property type="project" value="TreeGrafter"/>
</dbReference>
<dbReference type="RefSeq" id="WP_108431002.1">
    <property type="nucleotide sequence ID" value="NZ_CP026947.1"/>
</dbReference>
<feature type="domain" description="DUF218" evidence="1">
    <location>
        <begin position="4"/>
        <end position="137"/>
    </location>
</feature>
<dbReference type="CDD" id="cd06259">
    <property type="entry name" value="YdcF-like"/>
    <property type="match status" value="1"/>
</dbReference>
<dbReference type="EMBL" id="QEEZ01000008">
    <property type="protein sequence ID" value="PWC01824.1"/>
    <property type="molecule type" value="Genomic_DNA"/>
</dbReference>
<dbReference type="AlphaFoldDB" id="A0A2U1T747"/>
<dbReference type="OrthoDB" id="4416534at2"/>
<dbReference type="InterPro" id="IPR014729">
    <property type="entry name" value="Rossmann-like_a/b/a_fold"/>
</dbReference>
<dbReference type="Gene3D" id="3.40.50.620">
    <property type="entry name" value="HUPs"/>
    <property type="match status" value="1"/>
</dbReference>
<dbReference type="Proteomes" id="UP000244989">
    <property type="component" value="Unassembled WGS sequence"/>
</dbReference>
<name>A0A2U1T747_9CORY</name>
<dbReference type="InterPro" id="IPR051599">
    <property type="entry name" value="Cell_Envelope_Assoc"/>
</dbReference>
<evidence type="ECO:0000259" key="1">
    <source>
        <dbReference type="Pfam" id="PF02698"/>
    </source>
</evidence>
<reference evidence="3" key="1">
    <citation type="submission" date="2018-04" db="EMBL/GenBank/DDBJ databases">
        <authorList>
            <person name="Liu S."/>
            <person name="Wang Z."/>
            <person name="Li J."/>
        </authorList>
    </citation>
    <scope>NUCLEOTIDE SEQUENCE [LARGE SCALE GENOMIC DNA]</scope>
    <source>
        <strain evidence="3">2189</strain>
    </source>
</reference>
<dbReference type="PANTHER" id="PTHR30336">
    <property type="entry name" value="INNER MEMBRANE PROTEIN, PROBABLE PERMEASE"/>
    <property type="match status" value="1"/>
</dbReference>
<accession>A0A2U1T747</accession>
<comment type="caution">
    <text evidence="2">The sequence shown here is derived from an EMBL/GenBank/DDBJ whole genome shotgun (WGS) entry which is preliminary data.</text>
</comment>
<keyword evidence="3" id="KW-1185">Reference proteome</keyword>
<dbReference type="InterPro" id="IPR003848">
    <property type="entry name" value="DUF218"/>
</dbReference>
<dbReference type="Pfam" id="PF02698">
    <property type="entry name" value="DUF218"/>
    <property type="match status" value="1"/>
</dbReference>
<proteinExistence type="predicted"/>
<sequence length="158" mass="18242">MENILILGCRVRHNQPRPMLAARLHRALPLIDAHLRTHPATRVVVSGAGEAEVMAAWLYEAGVPGEAVVVEKRARSTNENLENAHALLPETTRWLVVTSDFHARRTRVWAWHLQIPVRVLTAKTPRSARYKHYLREVFAFPHSVLRVIWRRLCAWLRD</sequence>
<dbReference type="PANTHER" id="PTHR30336:SF4">
    <property type="entry name" value="ENVELOPE BIOGENESIS FACTOR ELYC"/>
    <property type="match status" value="1"/>
</dbReference>
<dbReference type="GO" id="GO:0005886">
    <property type="term" value="C:plasma membrane"/>
    <property type="evidence" value="ECO:0007669"/>
    <property type="project" value="TreeGrafter"/>
</dbReference>
<dbReference type="KEGG" id="cyz:C3B44_02615"/>
<gene>
    <name evidence="2" type="ORF">DF222_05700</name>
</gene>
<dbReference type="GO" id="GO:0043164">
    <property type="term" value="P:Gram-negative-bacterium-type cell wall biogenesis"/>
    <property type="evidence" value="ECO:0007669"/>
    <property type="project" value="TreeGrafter"/>
</dbReference>